<protein>
    <submittedName>
        <fullName evidence="1">Uncharacterized protein</fullName>
    </submittedName>
</protein>
<name>A0A369KU89_9BACT</name>
<evidence type="ECO:0000313" key="2">
    <source>
        <dbReference type="Proteomes" id="UP000253934"/>
    </source>
</evidence>
<dbReference type="Proteomes" id="UP000253934">
    <property type="component" value="Unassembled WGS sequence"/>
</dbReference>
<dbReference type="AlphaFoldDB" id="A0A369KU89"/>
<dbReference type="EMBL" id="QOVW01000006">
    <property type="protein sequence ID" value="RDB37172.1"/>
    <property type="molecule type" value="Genomic_DNA"/>
</dbReference>
<keyword evidence="2" id="KW-1185">Reference proteome</keyword>
<accession>A0A369KU89</accession>
<comment type="caution">
    <text evidence="1">The sequence shown here is derived from an EMBL/GenBank/DDBJ whole genome shotgun (WGS) entry which is preliminary data.</text>
</comment>
<gene>
    <name evidence="1" type="ORF">DCC88_01400</name>
</gene>
<sequence length="88" mass="10416">MALSDTLVKMSPIKGEYYLVEREKTEELYRNAGYNDEEEQIPNFINIDGKECFFTENFIEKDGKEFEIVIVANGFSWEDIIIYEDEEE</sequence>
<proteinExistence type="predicted"/>
<dbReference type="RefSeq" id="WP_338636114.1">
    <property type="nucleotide sequence ID" value="NZ_CP146516.1"/>
</dbReference>
<reference evidence="1" key="1">
    <citation type="submission" date="2018-04" db="EMBL/GenBank/DDBJ databases">
        <title>Draft genome sequence of the Candidatus Spirobacillus cienkowskii, a pathogen of freshwater Daphnia species, reconstructed from hemolymph metagenomic reads.</title>
        <authorList>
            <person name="Bresciani L."/>
            <person name="Lemos L.N."/>
            <person name="Wale N."/>
            <person name="Lin J.Y."/>
            <person name="Fernandes G.R."/>
            <person name="Duffy M.A."/>
            <person name="Rodrigues J.M."/>
        </authorList>
    </citation>
    <scope>NUCLEOTIDE SEQUENCE [LARGE SCALE GENOMIC DNA]</scope>
    <source>
        <strain evidence="1">Binning01</strain>
    </source>
</reference>
<organism evidence="1 2">
    <name type="scientific">Spirobacillus cienkowskii</name>
    <dbReference type="NCBI Taxonomy" id="495820"/>
    <lineage>
        <taxon>Bacteria</taxon>
        <taxon>Pseudomonadati</taxon>
        <taxon>Bdellovibrionota</taxon>
        <taxon>Oligoflexia</taxon>
        <taxon>Silvanigrellales</taxon>
        <taxon>Spirobacillus</taxon>
    </lineage>
</organism>
<evidence type="ECO:0000313" key="1">
    <source>
        <dbReference type="EMBL" id="RDB37172.1"/>
    </source>
</evidence>